<dbReference type="Gene3D" id="3.20.20.140">
    <property type="entry name" value="Metal-dependent hydrolases"/>
    <property type="match status" value="1"/>
</dbReference>
<feature type="region of interest" description="Disordered" evidence="4">
    <location>
        <begin position="503"/>
        <end position="525"/>
    </location>
</feature>
<keyword evidence="3" id="KW-1015">Disulfide bond</keyword>
<keyword evidence="3" id="KW-0224">Dipeptidase</keyword>
<dbReference type="Ensembl" id="ENSSCAT00000011929.1">
    <property type="protein sequence ID" value="ENSSCAP00000010564.1"/>
    <property type="gene ID" value="ENSSCAG00000007983.1"/>
</dbReference>
<keyword evidence="3" id="KW-0732">Signal</keyword>
<dbReference type="AlphaFoldDB" id="A0A8C9UBY6"/>
<dbReference type="GO" id="GO:0005886">
    <property type="term" value="C:plasma membrane"/>
    <property type="evidence" value="ECO:0007669"/>
    <property type="project" value="Ensembl"/>
</dbReference>
<name>A0A8C9UBY6_SERCA</name>
<keyword evidence="2 3" id="KW-0336">GPI-anchor</keyword>
<reference evidence="5" key="2">
    <citation type="submission" date="2025-09" db="UniProtKB">
        <authorList>
            <consortium name="Ensembl"/>
        </authorList>
    </citation>
    <scope>IDENTIFICATION</scope>
</reference>
<dbReference type="SUPFAM" id="SSF51556">
    <property type="entry name" value="Metallo-dependent hydrolases"/>
    <property type="match status" value="1"/>
</dbReference>
<gene>
    <name evidence="5" type="primary">DPEP1</name>
</gene>
<dbReference type="GO" id="GO:0050667">
    <property type="term" value="P:homocysteine metabolic process"/>
    <property type="evidence" value="ECO:0007669"/>
    <property type="project" value="Ensembl"/>
</dbReference>
<dbReference type="CDD" id="cd01301">
    <property type="entry name" value="rDP_like"/>
    <property type="match status" value="1"/>
</dbReference>
<keyword evidence="6" id="KW-1185">Reference proteome</keyword>
<protein>
    <recommendedName>
        <fullName evidence="3">Dipeptidase</fullName>
        <ecNumber evidence="3">3.4.13.19</ecNumber>
    </recommendedName>
</protein>
<dbReference type="PROSITE" id="PS51365">
    <property type="entry name" value="RENAL_DIPEPTIDASE_2"/>
    <property type="match status" value="1"/>
</dbReference>
<dbReference type="GO" id="GO:0030054">
    <property type="term" value="C:cell junction"/>
    <property type="evidence" value="ECO:0007669"/>
    <property type="project" value="Ensembl"/>
</dbReference>
<keyword evidence="2 3" id="KW-0325">Glycoprotein</keyword>
<organism evidence="5 6">
    <name type="scientific">Serinus canaria</name>
    <name type="common">Island canary</name>
    <name type="synonym">Fringilla canaria</name>
    <dbReference type="NCBI Taxonomy" id="9135"/>
    <lineage>
        <taxon>Eukaryota</taxon>
        <taxon>Metazoa</taxon>
        <taxon>Chordata</taxon>
        <taxon>Craniata</taxon>
        <taxon>Vertebrata</taxon>
        <taxon>Euteleostomi</taxon>
        <taxon>Archelosauria</taxon>
        <taxon>Archosauria</taxon>
        <taxon>Dinosauria</taxon>
        <taxon>Saurischia</taxon>
        <taxon>Theropoda</taxon>
        <taxon>Coelurosauria</taxon>
        <taxon>Aves</taxon>
        <taxon>Neognathae</taxon>
        <taxon>Neoaves</taxon>
        <taxon>Telluraves</taxon>
        <taxon>Australaves</taxon>
        <taxon>Passeriformes</taxon>
        <taxon>Passeroidea</taxon>
        <taxon>Fringillidae</taxon>
        <taxon>Carduelinae</taxon>
        <taxon>Serinus</taxon>
    </lineage>
</organism>
<accession>A0A8C9UBY6</accession>
<feature type="chain" id="PRO_5034382712" description="Dipeptidase" evidence="3">
    <location>
        <begin position="20"/>
        <end position="540"/>
    </location>
</feature>
<proteinExistence type="inferred from homology"/>
<dbReference type="GO" id="GO:0008800">
    <property type="term" value="F:beta-lactamase activity"/>
    <property type="evidence" value="ECO:0007669"/>
    <property type="project" value="Ensembl"/>
</dbReference>
<feature type="compositionally biased region" description="Basic and acidic residues" evidence="4">
    <location>
        <begin position="387"/>
        <end position="403"/>
    </location>
</feature>
<evidence type="ECO:0000256" key="1">
    <source>
        <dbReference type="ARBA" id="ARBA00004589"/>
    </source>
</evidence>
<comment type="subunit">
    <text evidence="3">Homodimer; disulfide-linked.</text>
</comment>
<dbReference type="GO" id="GO:0005654">
    <property type="term" value="C:nucleoplasm"/>
    <property type="evidence" value="ECO:0007669"/>
    <property type="project" value="Ensembl"/>
</dbReference>
<dbReference type="GO" id="GO:0006508">
    <property type="term" value="P:proteolysis"/>
    <property type="evidence" value="ECO:0007669"/>
    <property type="project" value="UniProtKB-KW"/>
</dbReference>
<comment type="catalytic activity">
    <reaction evidence="3">
        <text>an L-aminoacyl-L-amino acid + H2O = 2 an L-alpha-amino acid</text>
        <dbReference type="Rhea" id="RHEA:48940"/>
        <dbReference type="ChEBI" id="CHEBI:15377"/>
        <dbReference type="ChEBI" id="CHEBI:59869"/>
        <dbReference type="ChEBI" id="CHEBI:77460"/>
        <dbReference type="EC" id="3.4.13.19"/>
    </reaction>
</comment>
<reference evidence="5" key="1">
    <citation type="submission" date="2025-08" db="UniProtKB">
        <authorList>
            <consortium name="Ensembl"/>
        </authorList>
    </citation>
    <scope>IDENTIFICATION</scope>
</reference>
<dbReference type="GO" id="GO:0006751">
    <property type="term" value="P:glutathione catabolic process"/>
    <property type="evidence" value="ECO:0007669"/>
    <property type="project" value="Ensembl"/>
</dbReference>
<evidence type="ECO:0000313" key="5">
    <source>
        <dbReference type="Ensembl" id="ENSSCAP00000010564.1"/>
    </source>
</evidence>
<feature type="compositionally biased region" description="Polar residues" evidence="4">
    <location>
        <begin position="512"/>
        <end position="524"/>
    </location>
</feature>
<keyword evidence="3" id="KW-0378">Hydrolase</keyword>
<dbReference type="GO" id="GO:0072341">
    <property type="term" value="F:modified amino acid binding"/>
    <property type="evidence" value="ECO:0007669"/>
    <property type="project" value="Ensembl"/>
</dbReference>
<feature type="region of interest" description="Disordered" evidence="4">
    <location>
        <begin position="310"/>
        <end position="412"/>
    </location>
</feature>
<keyword evidence="3" id="KW-0482">Metalloprotease</keyword>
<dbReference type="GO" id="GO:1901749">
    <property type="term" value="P:leukotriene D4 catabolic process"/>
    <property type="evidence" value="ECO:0007669"/>
    <property type="project" value="Ensembl"/>
</dbReference>
<dbReference type="GO" id="GO:0098552">
    <property type="term" value="C:side of membrane"/>
    <property type="evidence" value="ECO:0007669"/>
    <property type="project" value="UniProtKB-KW"/>
</dbReference>
<dbReference type="PANTHER" id="PTHR10443:SF38">
    <property type="entry name" value="DIPEPTIDASE 1"/>
    <property type="match status" value="1"/>
</dbReference>
<dbReference type="PANTHER" id="PTHR10443">
    <property type="entry name" value="MICROSOMAL DIPEPTIDASE"/>
    <property type="match status" value="1"/>
</dbReference>
<feature type="signal peptide" evidence="3">
    <location>
        <begin position="1"/>
        <end position="19"/>
    </location>
</feature>
<keyword evidence="3" id="KW-0862">Zinc</keyword>
<keyword evidence="2 3" id="KW-0472">Membrane</keyword>
<keyword evidence="3" id="KW-0479">Metal-binding</keyword>
<evidence type="ECO:0000313" key="6">
    <source>
        <dbReference type="Proteomes" id="UP000694409"/>
    </source>
</evidence>
<evidence type="ECO:0000256" key="2">
    <source>
        <dbReference type="ARBA" id="ARBA00022622"/>
    </source>
</evidence>
<dbReference type="InterPro" id="IPR032466">
    <property type="entry name" value="Metal_Hydrolase"/>
</dbReference>
<dbReference type="FunFam" id="3.20.20.140:FF:000030">
    <property type="entry name" value="Dipeptidase"/>
    <property type="match status" value="1"/>
</dbReference>
<dbReference type="GO" id="GO:0070573">
    <property type="term" value="F:metallodipeptidase activity"/>
    <property type="evidence" value="ECO:0007669"/>
    <property type="project" value="Ensembl"/>
</dbReference>
<dbReference type="GO" id="GO:0016999">
    <property type="term" value="P:antibiotic metabolic process"/>
    <property type="evidence" value="ECO:0007669"/>
    <property type="project" value="Ensembl"/>
</dbReference>
<comment type="subcellular location">
    <subcellularLocation>
        <location evidence="1 3">Membrane</location>
        <topology evidence="1 3">Lipid-anchor</topology>
        <topology evidence="1 3">GPI-anchor</topology>
    </subcellularLocation>
</comment>
<evidence type="ECO:0000256" key="4">
    <source>
        <dbReference type="SAM" id="MobiDB-lite"/>
    </source>
</evidence>
<comment type="similarity">
    <text evidence="3">Belongs to the metallo-dependent hydrolases superfamily. Peptidase M19 family.</text>
</comment>
<dbReference type="GO" id="GO:0030336">
    <property type="term" value="P:negative regulation of cell migration"/>
    <property type="evidence" value="ECO:0007669"/>
    <property type="project" value="Ensembl"/>
</dbReference>
<dbReference type="InterPro" id="IPR008257">
    <property type="entry name" value="Pept_M19"/>
</dbReference>
<keyword evidence="3" id="KW-0645">Protease</keyword>
<evidence type="ECO:0000256" key="3">
    <source>
        <dbReference type="RuleBase" id="RU341113"/>
    </source>
</evidence>
<dbReference type="Pfam" id="PF01244">
    <property type="entry name" value="Peptidase_M19"/>
    <property type="match status" value="1"/>
</dbReference>
<dbReference type="GeneTree" id="ENSGT00940000159615"/>
<dbReference type="GO" id="GO:0008270">
    <property type="term" value="F:zinc ion binding"/>
    <property type="evidence" value="ECO:0007669"/>
    <property type="project" value="Ensembl"/>
</dbReference>
<dbReference type="GO" id="GO:0006954">
    <property type="term" value="P:inflammatory response"/>
    <property type="evidence" value="ECO:0007669"/>
    <property type="project" value="Ensembl"/>
</dbReference>
<comment type="cofactor">
    <cofactor evidence="3">
        <name>Zn(2+)</name>
        <dbReference type="ChEBI" id="CHEBI:29105"/>
    </cofactor>
</comment>
<dbReference type="GO" id="GO:0045177">
    <property type="term" value="C:apical part of cell"/>
    <property type="evidence" value="ECO:0007669"/>
    <property type="project" value="Ensembl"/>
</dbReference>
<dbReference type="Proteomes" id="UP000694409">
    <property type="component" value="Unassembled WGS sequence"/>
</dbReference>
<dbReference type="EC" id="3.4.13.19" evidence="3"/>
<sequence length="540" mass="59172">MPGGNVWVLVLALALPSTGQQHLEEAERIMSTTPVIDGHNDLPWQLLRKFNNQLRLPAANLTLLNDTHTNIPKLRRGHVGGQFWSVYVPCETQNKDSVRRTLEQMDVVQRMCDLYPETFACVTDSSGIREAFRSGKVASLIGVEGGHSIDSSLGVLRTLYRLGARYMTLTHSCNTPWADNWLVDTDDEKPVHHGLSPFGKTVVEEMNRLGMMVDLAHVSVDTMKVVLNISKAPVIFSHSSAYSICPHRRNVPDDVLQLVASTGSLVMVNFYNAYVTCSDKAKLSDVADHMDHVKKVAGAQAVVQQEVFVPGRWPPRHPPEVTVPPVRPKGNGASFLESFQQPSSAAGRAQTAPAPGKVTRDRDEQWEGTWRAAPAPSPAPAARRQRISRDEAQGPRQSCHRDGSAFPVTPTQQGDIWGRVCSHCNPLPVLDMAPHWSELAVRVGITISSWQCLGNVWIDTHRAGQGGCSKGHFVVRGWGCRPAGHGAAKDTGTVTVREGTPHWHRPFLQGTDLPSPSSRAQGPSRTWGPLQVLLLLPTTS</sequence>
<keyword evidence="2 3" id="KW-0449">Lipoprotein</keyword>
<dbReference type="GO" id="GO:0030593">
    <property type="term" value="P:neutrophil chemotaxis"/>
    <property type="evidence" value="ECO:0007669"/>
    <property type="project" value="Ensembl"/>
</dbReference>